<dbReference type="OrthoDB" id="252020at2759"/>
<keyword evidence="4" id="KW-0508">mRNA splicing</keyword>
<dbReference type="CDD" id="cd12365">
    <property type="entry name" value="RRM_RNPS1"/>
    <property type="match status" value="1"/>
</dbReference>
<dbReference type="InterPro" id="IPR034201">
    <property type="entry name" value="RNPS1_RRM"/>
</dbReference>
<keyword evidence="5" id="KW-0539">Nucleus</keyword>
<reference evidence="10" key="2">
    <citation type="submission" date="2013-12" db="EMBL/GenBank/DDBJ databases">
        <title>Evolution of pathogenesis and genome organization in the Tremellales.</title>
        <authorList>
            <person name="Cuomo C."/>
            <person name="Litvintseva A."/>
            <person name="Heitman J."/>
            <person name="Chen Y."/>
            <person name="Sun S."/>
            <person name="Springer D."/>
            <person name="Dromer F."/>
            <person name="Young S."/>
            <person name="Zeng Q."/>
            <person name="Chapman S."/>
            <person name="Gujja S."/>
            <person name="Saif S."/>
            <person name="Birren B."/>
        </authorList>
    </citation>
    <scope>NUCLEOTIDE SEQUENCE [LARGE SCALE GENOMIC DNA]</scope>
    <source>
        <strain evidence="10">BCC8398</strain>
    </source>
</reference>
<feature type="domain" description="RRM" evidence="8">
    <location>
        <begin position="64"/>
        <end position="142"/>
    </location>
</feature>
<dbReference type="Pfam" id="PF00076">
    <property type="entry name" value="RRM_1"/>
    <property type="match status" value="1"/>
</dbReference>
<feature type="compositionally biased region" description="Low complexity" evidence="7">
    <location>
        <begin position="49"/>
        <end position="59"/>
    </location>
</feature>
<evidence type="ECO:0000256" key="1">
    <source>
        <dbReference type="ARBA" id="ARBA00004123"/>
    </source>
</evidence>
<feature type="region of interest" description="Disordered" evidence="7">
    <location>
        <begin position="286"/>
        <end position="315"/>
    </location>
</feature>
<sequence>MSDRGRGRSRTPKSLTPSRSPSRSLSRSPRRRSISRDSRSRSRTRSPRKPAANGNGKSSAGGFRVIVVSGLSKNVLKGHLEEIFGEYGRITGLDLPLFKVSGLNRGKAAIEFERPLDAQKAVKHMDGGQLDGSFLSVQPKLTPFGAFLANNLRSPNIPFLHLGLSPLLYDDEGPFPALDHPLLVEDDLPPTLAPDHDHVHHFDAAPVVQVDTDDALHLALLPEDTETLMCPLVEGTVAHREVVGAVTAADTEVVQAEGGIEARCPSGGPAREAPRDDLVLNTVEALGASPDLGQEAEEEEEVTPGPGQGLIPQEA</sequence>
<dbReference type="Proteomes" id="UP000092666">
    <property type="component" value="Unassembled WGS sequence"/>
</dbReference>
<dbReference type="STRING" id="1296120.A0A1B9GLR0"/>
<dbReference type="Gene3D" id="3.30.70.330">
    <property type="match status" value="1"/>
</dbReference>
<evidence type="ECO:0000256" key="2">
    <source>
        <dbReference type="ARBA" id="ARBA00022664"/>
    </source>
</evidence>
<dbReference type="SUPFAM" id="SSF54928">
    <property type="entry name" value="RNA-binding domain, RBD"/>
    <property type="match status" value="1"/>
</dbReference>
<evidence type="ECO:0000313" key="9">
    <source>
        <dbReference type="EMBL" id="OCF31901.1"/>
    </source>
</evidence>
<evidence type="ECO:0000313" key="10">
    <source>
        <dbReference type="Proteomes" id="UP000092666"/>
    </source>
</evidence>
<dbReference type="InterPro" id="IPR035979">
    <property type="entry name" value="RBD_domain_sf"/>
</dbReference>
<dbReference type="PANTHER" id="PTHR15481:SF0">
    <property type="entry name" value="LD23870P-RELATED"/>
    <property type="match status" value="1"/>
</dbReference>
<dbReference type="InterPro" id="IPR000504">
    <property type="entry name" value="RRM_dom"/>
</dbReference>
<gene>
    <name evidence="9" type="ORF">I316_06502</name>
</gene>
<keyword evidence="10" id="KW-1185">Reference proteome</keyword>
<dbReference type="GO" id="GO:0061574">
    <property type="term" value="C:ASAP complex"/>
    <property type="evidence" value="ECO:0007669"/>
    <property type="project" value="TreeGrafter"/>
</dbReference>
<dbReference type="SMART" id="SM00360">
    <property type="entry name" value="RRM"/>
    <property type="match status" value="1"/>
</dbReference>
<protein>
    <recommendedName>
        <fullName evidence="8">RRM domain-containing protein</fullName>
    </recommendedName>
</protein>
<evidence type="ECO:0000256" key="5">
    <source>
        <dbReference type="ARBA" id="ARBA00023242"/>
    </source>
</evidence>
<dbReference type="InterPro" id="IPR012677">
    <property type="entry name" value="Nucleotide-bd_a/b_plait_sf"/>
</dbReference>
<comment type="subcellular location">
    <subcellularLocation>
        <location evidence="1">Nucleus</location>
    </subcellularLocation>
</comment>
<keyword evidence="3 6" id="KW-0694">RNA-binding</keyword>
<dbReference type="EMBL" id="KI669512">
    <property type="protein sequence ID" value="OCF31901.1"/>
    <property type="molecule type" value="Genomic_DNA"/>
</dbReference>
<feature type="region of interest" description="Disordered" evidence="7">
    <location>
        <begin position="1"/>
        <end position="59"/>
    </location>
</feature>
<dbReference type="PROSITE" id="PS50102">
    <property type="entry name" value="RRM"/>
    <property type="match status" value="1"/>
</dbReference>
<dbReference type="PANTHER" id="PTHR15481">
    <property type="entry name" value="RIBONUCLEIC ACID BINDING PROTEIN S1"/>
    <property type="match status" value="1"/>
</dbReference>
<accession>A0A1B9GLR0</accession>
<dbReference type="GO" id="GO:0005737">
    <property type="term" value="C:cytoplasm"/>
    <property type="evidence" value="ECO:0007669"/>
    <property type="project" value="TreeGrafter"/>
</dbReference>
<dbReference type="AlphaFoldDB" id="A0A1B9GLR0"/>
<proteinExistence type="predicted"/>
<evidence type="ECO:0000256" key="7">
    <source>
        <dbReference type="SAM" id="MobiDB-lite"/>
    </source>
</evidence>
<name>A0A1B9GLR0_9TREE</name>
<evidence type="ECO:0000256" key="6">
    <source>
        <dbReference type="PROSITE-ProRule" id="PRU00176"/>
    </source>
</evidence>
<dbReference type="GO" id="GO:0005654">
    <property type="term" value="C:nucleoplasm"/>
    <property type="evidence" value="ECO:0007669"/>
    <property type="project" value="TreeGrafter"/>
</dbReference>
<feature type="compositionally biased region" description="Low complexity" evidence="7">
    <location>
        <begin position="12"/>
        <end position="27"/>
    </location>
</feature>
<dbReference type="GO" id="GO:0000398">
    <property type="term" value="P:mRNA splicing, via spliceosome"/>
    <property type="evidence" value="ECO:0007669"/>
    <property type="project" value="TreeGrafter"/>
</dbReference>
<reference evidence="9 10" key="1">
    <citation type="submission" date="2013-07" db="EMBL/GenBank/DDBJ databases">
        <title>The Genome Sequence of Cryptococcus heveanensis BCC8398.</title>
        <authorList>
            <consortium name="The Broad Institute Genome Sequencing Platform"/>
            <person name="Cuomo C."/>
            <person name="Litvintseva A."/>
            <person name="Chen Y."/>
            <person name="Heitman J."/>
            <person name="Sun S."/>
            <person name="Springer D."/>
            <person name="Dromer F."/>
            <person name="Young S.K."/>
            <person name="Zeng Q."/>
            <person name="Gargeya S."/>
            <person name="Fitzgerald M."/>
            <person name="Abouelleil A."/>
            <person name="Alvarado L."/>
            <person name="Berlin A.M."/>
            <person name="Chapman S.B."/>
            <person name="Dewar J."/>
            <person name="Goldberg J."/>
            <person name="Griggs A."/>
            <person name="Gujja S."/>
            <person name="Hansen M."/>
            <person name="Howarth C."/>
            <person name="Imamovic A."/>
            <person name="Larimer J."/>
            <person name="McCowan C."/>
            <person name="Murphy C."/>
            <person name="Pearson M."/>
            <person name="Priest M."/>
            <person name="Roberts A."/>
            <person name="Saif S."/>
            <person name="Shea T."/>
            <person name="Sykes S."/>
            <person name="Wortman J."/>
            <person name="Nusbaum C."/>
            <person name="Birren B."/>
        </authorList>
    </citation>
    <scope>NUCLEOTIDE SEQUENCE [LARGE SCALE GENOMIC DNA]</scope>
    <source>
        <strain evidence="9 10">BCC8398</strain>
    </source>
</reference>
<evidence type="ECO:0000256" key="3">
    <source>
        <dbReference type="ARBA" id="ARBA00022884"/>
    </source>
</evidence>
<evidence type="ECO:0000259" key="8">
    <source>
        <dbReference type="PROSITE" id="PS50102"/>
    </source>
</evidence>
<organism evidence="9 10">
    <name type="scientific">Kwoniella heveanensis BCC8398</name>
    <dbReference type="NCBI Taxonomy" id="1296120"/>
    <lineage>
        <taxon>Eukaryota</taxon>
        <taxon>Fungi</taxon>
        <taxon>Dikarya</taxon>
        <taxon>Basidiomycota</taxon>
        <taxon>Agaricomycotina</taxon>
        <taxon>Tremellomycetes</taxon>
        <taxon>Tremellales</taxon>
        <taxon>Cryptococcaceae</taxon>
        <taxon>Kwoniella</taxon>
    </lineage>
</organism>
<evidence type="ECO:0000256" key="4">
    <source>
        <dbReference type="ARBA" id="ARBA00023187"/>
    </source>
</evidence>
<keyword evidence="2" id="KW-0507">mRNA processing</keyword>
<dbReference type="GO" id="GO:0003723">
    <property type="term" value="F:RNA binding"/>
    <property type="evidence" value="ECO:0007669"/>
    <property type="project" value="UniProtKB-UniRule"/>
</dbReference>